<evidence type="ECO:0000259" key="7">
    <source>
        <dbReference type="PROSITE" id="PS50011"/>
    </source>
</evidence>
<dbReference type="PANTHER" id="PTHR43289">
    <property type="entry name" value="MITOGEN-ACTIVATED PROTEIN KINASE KINASE KINASE 20-RELATED"/>
    <property type="match status" value="1"/>
</dbReference>
<feature type="repeat" description="TPR" evidence="5">
    <location>
        <begin position="486"/>
        <end position="519"/>
    </location>
</feature>
<dbReference type="PROSITE" id="PS50005">
    <property type="entry name" value="TPR"/>
    <property type="match status" value="2"/>
</dbReference>
<dbReference type="PROSITE" id="PS50293">
    <property type="entry name" value="TPR_REGION"/>
    <property type="match status" value="1"/>
</dbReference>
<feature type="binding site" evidence="6">
    <location>
        <position position="38"/>
    </location>
    <ligand>
        <name>ATP</name>
        <dbReference type="ChEBI" id="CHEBI:30616"/>
    </ligand>
</feature>
<dbReference type="PROSITE" id="PS50011">
    <property type="entry name" value="PROTEIN_KINASE_DOM"/>
    <property type="match status" value="1"/>
</dbReference>
<dbReference type="InterPro" id="IPR017441">
    <property type="entry name" value="Protein_kinase_ATP_BS"/>
</dbReference>
<evidence type="ECO:0000256" key="2">
    <source>
        <dbReference type="ARBA" id="ARBA00022741"/>
    </source>
</evidence>
<dbReference type="Gene3D" id="1.10.510.10">
    <property type="entry name" value="Transferase(Phosphotransferase) domain 1"/>
    <property type="match status" value="1"/>
</dbReference>
<dbReference type="InterPro" id="IPR019734">
    <property type="entry name" value="TPR_rpt"/>
</dbReference>
<dbReference type="SMART" id="SM00028">
    <property type="entry name" value="TPR"/>
    <property type="match status" value="7"/>
</dbReference>
<dbReference type="PROSITE" id="PS00107">
    <property type="entry name" value="PROTEIN_KINASE_ATP"/>
    <property type="match status" value="1"/>
</dbReference>
<dbReference type="Pfam" id="PF00069">
    <property type="entry name" value="Pkinase"/>
    <property type="match status" value="1"/>
</dbReference>
<protein>
    <submittedName>
        <fullName evidence="8">Serine/threonine-protein kinase</fullName>
    </submittedName>
</protein>
<dbReference type="InterPro" id="IPR008271">
    <property type="entry name" value="Ser/Thr_kinase_AS"/>
</dbReference>
<sequence>MFAQTISKYKIERIIGTGSYGTVVQATDPVLNRTVALKILRQTDAPADGLKTHIREARALARLQHPNIVGIFGLEQEGDQTYLAMEHVEGETLAARLAQGPLPVDQALDIAAQLADALAAAHGQGVVHADIKPANVILDQRSHPRLVDFGLARLSGIARAQDTLAATMERGDGLRGTVSYMAPELFMGAQPDTLSDIFSFGALVFEMLGRRRAFDAPSEGAVMQRILNGRPDSLYVPGTPLPKPLCDLVDRMLAVDPAARPATMDAVRDALRAIAAGATPAPPPKSVQPPRRAIAWARRHGRALAVAGVAGVVLTAGLVMEWPAVRDRLPGHAGTASIQSMIDTAMDRLYHAEDKGAIDAAVSGFQKVLARDPNNAAATAGLSLALFSRYMSQRPDPTVLQQATAAARLALSLDDQLAMAHVAVAWAEYHSNNKEGAFDQFQKALILEDGNAFAIQGIASVYSIKRDPNSAIKILRYGLNSHPNFFEFYYQIGAVYFSVADYVQAEEMFKKSLELAPDSAYGYANLSAAQHMLGRTVEAIQTVQRGLRIRPLPQLYNNLGNYLYFLGQYPQAAEAFERLTRVEGYSQYYVTWGNLADAYRWTPGKTAEARDAYRVALRHLETLLANSPQDPTLNVKAALFHAKLGEEAPTLTALDLALAGNPTPNILFNAAVANEVLGRRDQALDLLARARAAGYAANEIDHEPELAQLRLDRRYQLSLIKKEDTGDQ</sequence>
<dbReference type="InterPro" id="IPR011990">
    <property type="entry name" value="TPR-like_helical_dom_sf"/>
</dbReference>
<comment type="caution">
    <text evidence="8">The sequence shown here is derived from an EMBL/GenBank/DDBJ whole genome shotgun (WGS) entry which is preliminary data.</text>
</comment>
<dbReference type="PANTHER" id="PTHR43289:SF6">
    <property type="entry name" value="SERINE_THREONINE-PROTEIN KINASE NEKL-3"/>
    <property type="match status" value="1"/>
</dbReference>
<dbReference type="InterPro" id="IPR011009">
    <property type="entry name" value="Kinase-like_dom_sf"/>
</dbReference>
<dbReference type="InterPro" id="IPR000719">
    <property type="entry name" value="Prot_kinase_dom"/>
</dbReference>
<keyword evidence="5" id="KW-0802">TPR repeat</keyword>
<organism evidence="8 9">
    <name type="scientific">Nitrospirillum amazonense</name>
    <dbReference type="NCBI Taxonomy" id="28077"/>
    <lineage>
        <taxon>Bacteria</taxon>
        <taxon>Pseudomonadati</taxon>
        <taxon>Pseudomonadota</taxon>
        <taxon>Alphaproteobacteria</taxon>
        <taxon>Rhodospirillales</taxon>
        <taxon>Azospirillaceae</taxon>
        <taxon>Nitrospirillum</taxon>
    </lineage>
</organism>
<dbReference type="PROSITE" id="PS00108">
    <property type="entry name" value="PROTEIN_KINASE_ST"/>
    <property type="match status" value="1"/>
</dbReference>
<dbReference type="GO" id="GO:0004674">
    <property type="term" value="F:protein serine/threonine kinase activity"/>
    <property type="evidence" value="ECO:0007669"/>
    <property type="project" value="TreeGrafter"/>
</dbReference>
<evidence type="ECO:0000313" key="8">
    <source>
        <dbReference type="EMBL" id="TWB37528.1"/>
    </source>
</evidence>
<dbReference type="Pfam" id="PF13181">
    <property type="entry name" value="TPR_8"/>
    <property type="match status" value="2"/>
</dbReference>
<dbReference type="GO" id="GO:0005524">
    <property type="term" value="F:ATP binding"/>
    <property type="evidence" value="ECO:0007669"/>
    <property type="project" value="UniProtKB-UniRule"/>
</dbReference>
<keyword evidence="3 8" id="KW-0418">Kinase</keyword>
<dbReference type="SUPFAM" id="SSF56112">
    <property type="entry name" value="Protein kinase-like (PK-like)"/>
    <property type="match status" value="1"/>
</dbReference>
<feature type="domain" description="Protein kinase" evidence="7">
    <location>
        <begin position="9"/>
        <end position="272"/>
    </location>
</feature>
<evidence type="ECO:0000256" key="1">
    <source>
        <dbReference type="ARBA" id="ARBA00022679"/>
    </source>
</evidence>
<name>A0A560GU63_9PROT</name>
<dbReference type="Proteomes" id="UP000315751">
    <property type="component" value="Unassembled WGS sequence"/>
</dbReference>
<evidence type="ECO:0000256" key="6">
    <source>
        <dbReference type="PROSITE-ProRule" id="PRU10141"/>
    </source>
</evidence>
<dbReference type="CDD" id="cd14014">
    <property type="entry name" value="STKc_PknB_like"/>
    <property type="match status" value="1"/>
</dbReference>
<evidence type="ECO:0000256" key="5">
    <source>
        <dbReference type="PROSITE-ProRule" id="PRU00339"/>
    </source>
</evidence>
<keyword evidence="1" id="KW-0808">Transferase</keyword>
<gene>
    <name evidence="8" type="ORF">FBZ90_11413</name>
</gene>
<dbReference type="AlphaFoldDB" id="A0A560GU63"/>
<dbReference type="Gene3D" id="1.25.40.10">
    <property type="entry name" value="Tetratricopeptide repeat domain"/>
    <property type="match status" value="3"/>
</dbReference>
<keyword evidence="2 6" id="KW-0547">Nucleotide-binding</keyword>
<evidence type="ECO:0000256" key="4">
    <source>
        <dbReference type="ARBA" id="ARBA00022840"/>
    </source>
</evidence>
<keyword evidence="9" id="KW-1185">Reference proteome</keyword>
<dbReference type="EMBL" id="VITR01000014">
    <property type="protein sequence ID" value="TWB37528.1"/>
    <property type="molecule type" value="Genomic_DNA"/>
</dbReference>
<feature type="repeat" description="TPR" evidence="5">
    <location>
        <begin position="553"/>
        <end position="586"/>
    </location>
</feature>
<dbReference type="SUPFAM" id="SSF48452">
    <property type="entry name" value="TPR-like"/>
    <property type="match status" value="3"/>
</dbReference>
<keyword evidence="4 6" id="KW-0067">ATP-binding</keyword>
<proteinExistence type="predicted"/>
<dbReference type="RefSeq" id="WP_145734978.1">
    <property type="nucleotide sequence ID" value="NZ_VITR01000014.1"/>
</dbReference>
<evidence type="ECO:0000256" key="3">
    <source>
        <dbReference type="ARBA" id="ARBA00022777"/>
    </source>
</evidence>
<dbReference type="SMART" id="SM00220">
    <property type="entry name" value="S_TKc"/>
    <property type="match status" value="1"/>
</dbReference>
<dbReference type="OrthoDB" id="9801841at2"/>
<reference evidence="8 9" key="1">
    <citation type="submission" date="2019-06" db="EMBL/GenBank/DDBJ databases">
        <title>Genomic Encyclopedia of Type Strains, Phase IV (KMG-V): Genome sequencing to study the core and pangenomes of soil and plant-associated prokaryotes.</title>
        <authorList>
            <person name="Whitman W."/>
        </authorList>
    </citation>
    <scope>NUCLEOTIDE SEQUENCE [LARGE SCALE GENOMIC DNA]</scope>
    <source>
        <strain evidence="8 9">BR 11622</strain>
    </source>
</reference>
<accession>A0A560GU63</accession>
<evidence type="ECO:0000313" key="9">
    <source>
        <dbReference type="Proteomes" id="UP000315751"/>
    </source>
</evidence>